<dbReference type="Proteomes" id="UP001317870">
    <property type="component" value="Chromosome"/>
</dbReference>
<organism evidence="1 2">
    <name type="scientific">Nocardia sputorum</name>
    <dbReference type="NCBI Taxonomy" id="2984338"/>
    <lineage>
        <taxon>Bacteria</taxon>
        <taxon>Bacillati</taxon>
        <taxon>Actinomycetota</taxon>
        <taxon>Actinomycetes</taxon>
        <taxon>Mycobacteriales</taxon>
        <taxon>Nocardiaceae</taxon>
        <taxon>Nocardia</taxon>
    </lineage>
</organism>
<proteinExistence type="predicted"/>
<keyword evidence="2" id="KW-1185">Reference proteome</keyword>
<evidence type="ECO:0000313" key="2">
    <source>
        <dbReference type="Proteomes" id="UP001317870"/>
    </source>
</evidence>
<dbReference type="EMBL" id="AP026978">
    <property type="protein sequence ID" value="BDU01128.1"/>
    <property type="molecule type" value="Genomic_DNA"/>
</dbReference>
<evidence type="ECO:0000313" key="1">
    <source>
        <dbReference type="EMBL" id="BDU01128.1"/>
    </source>
</evidence>
<protein>
    <submittedName>
        <fullName evidence="1">Uncharacterized protein</fullName>
    </submittedName>
</protein>
<reference evidence="1 2" key="1">
    <citation type="submission" date="2022-11" db="EMBL/GenBank/DDBJ databases">
        <title>Genome Sequencing of Nocardia sp. ON39_IFM12276 and assembly.</title>
        <authorList>
            <person name="Shimojima M."/>
            <person name="Toyokawa M."/>
            <person name="Uesaka K."/>
        </authorList>
    </citation>
    <scope>NUCLEOTIDE SEQUENCE [LARGE SCALE GENOMIC DNA]</scope>
    <source>
        <strain evidence="1 2">IFM 12276</strain>
    </source>
</reference>
<gene>
    <name evidence="1" type="ORF">IFM12276_41560</name>
</gene>
<dbReference type="RefSeq" id="WP_281874186.1">
    <property type="nucleotide sequence ID" value="NZ_AP026978.1"/>
</dbReference>
<name>A0ABM8D1F0_9NOCA</name>
<accession>A0ABM8D1F0</accession>
<sequence>MTSSITSWVRRSCATVGGIQMAQAADRLLHGGVVEQTARDMISTQGQEAGLIGLLPARSAGPR</sequence>